<evidence type="ECO:0000256" key="3">
    <source>
        <dbReference type="ARBA" id="ARBA00005201"/>
    </source>
</evidence>
<dbReference type="Gene3D" id="3.40.50.620">
    <property type="entry name" value="HUPs"/>
    <property type="match status" value="1"/>
</dbReference>
<feature type="domain" description="Riboflavin kinase" evidence="16">
    <location>
        <begin position="178"/>
        <end position="303"/>
    </location>
</feature>
<reference evidence="17 18" key="1">
    <citation type="journal article" date="2020" name="Pathogens">
        <title>First Whole Genome Sequence of Anaplasma platys, an Obligate Intracellular Rickettsial Pathogen of Dogs.</title>
        <authorList>
            <person name="Llanes A."/>
            <person name="Rajeev S."/>
        </authorList>
    </citation>
    <scope>NUCLEOTIDE SEQUENCE [LARGE SCALE GENOMIC DNA]</scope>
    <source>
        <strain evidence="17 18">S3</strain>
    </source>
</reference>
<evidence type="ECO:0000256" key="13">
    <source>
        <dbReference type="ARBA" id="ARBA00047880"/>
    </source>
</evidence>
<dbReference type="FunFam" id="3.40.50.620:FF:000021">
    <property type="entry name" value="Riboflavin biosynthesis protein"/>
    <property type="match status" value="1"/>
</dbReference>
<name>A0A858PZ72_9RICK</name>
<keyword evidence="5 15" id="KW-0288">FMN</keyword>
<proteinExistence type="inferred from homology"/>
<dbReference type="SMART" id="SM00904">
    <property type="entry name" value="Flavokinase"/>
    <property type="match status" value="1"/>
</dbReference>
<dbReference type="GO" id="GO:0009231">
    <property type="term" value="P:riboflavin biosynthetic process"/>
    <property type="evidence" value="ECO:0007669"/>
    <property type="project" value="InterPro"/>
</dbReference>
<dbReference type="InterPro" id="IPR015865">
    <property type="entry name" value="Riboflavin_kinase_bac/euk"/>
</dbReference>
<dbReference type="InterPro" id="IPR014729">
    <property type="entry name" value="Rossmann-like_a/b/a_fold"/>
</dbReference>
<comment type="catalytic activity">
    <reaction evidence="14 15">
        <text>FMN + ATP + H(+) = FAD + diphosphate</text>
        <dbReference type="Rhea" id="RHEA:17237"/>
        <dbReference type="ChEBI" id="CHEBI:15378"/>
        <dbReference type="ChEBI" id="CHEBI:30616"/>
        <dbReference type="ChEBI" id="CHEBI:33019"/>
        <dbReference type="ChEBI" id="CHEBI:57692"/>
        <dbReference type="ChEBI" id="CHEBI:58210"/>
        <dbReference type="EC" id="2.7.7.2"/>
    </reaction>
</comment>
<comment type="pathway">
    <text evidence="2 15">Cofactor biosynthesis; FAD biosynthesis; FAD from FMN: step 1/1.</text>
</comment>
<keyword evidence="18" id="KW-1185">Reference proteome</keyword>
<keyword evidence="11 15" id="KW-0067">ATP-binding</keyword>
<dbReference type="CDD" id="cd02064">
    <property type="entry name" value="FAD_synthetase_N"/>
    <property type="match status" value="1"/>
</dbReference>
<evidence type="ECO:0000256" key="9">
    <source>
        <dbReference type="ARBA" id="ARBA00022777"/>
    </source>
</evidence>
<evidence type="ECO:0000256" key="8">
    <source>
        <dbReference type="ARBA" id="ARBA00022741"/>
    </source>
</evidence>
<evidence type="ECO:0000256" key="2">
    <source>
        <dbReference type="ARBA" id="ARBA00004726"/>
    </source>
</evidence>
<evidence type="ECO:0000259" key="16">
    <source>
        <dbReference type="SMART" id="SM00904"/>
    </source>
</evidence>
<dbReference type="SUPFAM" id="SSF82114">
    <property type="entry name" value="Riboflavin kinase-like"/>
    <property type="match status" value="1"/>
</dbReference>
<dbReference type="NCBIfam" id="NF004162">
    <property type="entry name" value="PRK05627.1-5"/>
    <property type="match status" value="1"/>
</dbReference>
<dbReference type="AlphaFoldDB" id="A0A858PZ72"/>
<dbReference type="Gene3D" id="2.40.30.30">
    <property type="entry name" value="Riboflavin kinase-like"/>
    <property type="match status" value="1"/>
</dbReference>
<dbReference type="InterPro" id="IPR023468">
    <property type="entry name" value="Riboflavin_kinase"/>
</dbReference>
<dbReference type="GO" id="GO:0009398">
    <property type="term" value="P:FMN biosynthetic process"/>
    <property type="evidence" value="ECO:0007669"/>
    <property type="project" value="UniProtKB-UniRule"/>
</dbReference>
<comment type="similarity">
    <text evidence="15">Belongs to the ribF family.</text>
</comment>
<dbReference type="RefSeq" id="WP_169193476.1">
    <property type="nucleotide sequence ID" value="NZ_CP046391.1"/>
</dbReference>
<dbReference type="NCBIfam" id="NF004160">
    <property type="entry name" value="PRK05627.1-3"/>
    <property type="match status" value="1"/>
</dbReference>
<dbReference type="EC" id="2.7.1.26" evidence="15"/>
<dbReference type="UniPathway" id="UPA00276">
    <property type="reaction ID" value="UER00406"/>
</dbReference>
<comment type="function">
    <text evidence="1">Catalyzes the phosphorylation of riboflavin to FMN followed by the adenylation of FMN to FAD.</text>
</comment>
<comment type="catalytic activity">
    <reaction evidence="13 15">
        <text>riboflavin + ATP = FMN + ADP + H(+)</text>
        <dbReference type="Rhea" id="RHEA:14357"/>
        <dbReference type="ChEBI" id="CHEBI:15378"/>
        <dbReference type="ChEBI" id="CHEBI:30616"/>
        <dbReference type="ChEBI" id="CHEBI:57986"/>
        <dbReference type="ChEBI" id="CHEBI:58210"/>
        <dbReference type="ChEBI" id="CHEBI:456216"/>
        <dbReference type="EC" id="2.7.1.26"/>
    </reaction>
</comment>
<evidence type="ECO:0000313" key="18">
    <source>
        <dbReference type="Proteomes" id="UP000500930"/>
    </source>
</evidence>
<evidence type="ECO:0000256" key="5">
    <source>
        <dbReference type="ARBA" id="ARBA00022643"/>
    </source>
</evidence>
<dbReference type="GO" id="GO:0003919">
    <property type="term" value="F:FMN adenylyltransferase activity"/>
    <property type="evidence" value="ECO:0007669"/>
    <property type="project" value="UniProtKB-UniRule"/>
</dbReference>
<dbReference type="UniPathway" id="UPA00277">
    <property type="reaction ID" value="UER00407"/>
</dbReference>
<keyword evidence="9 15" id="KW-0418">Kinase</keyword>
<evidence type="ECO:0000256" key="14">
    <source>
        <dbReference type="ARBA" id="ARBA00049494"/>
    </source>
</evidence>
<dbReference type="PANTHER" id="PTHR22749">
    <property type="entry name" value="RIBOFLAVIN KINASE/FMN ADENYLYLTRANSFERASE"/>
    <property type="match status" value="1"/>
</dbReference>
<dbReference type="GO" id="GO:0005524">
    <property type="term" value="F:ATP binding"/>
    <property type="evidence" value="ECO:0007669"/>
    <property type="project" value="UniProtKB-UniRule"/>
</dbReference>
<organism evidence="17 18">
    <name type="scientific">Anaplasma platys</name>
    <dbReference type="NCBI Taxonomy" id="949"/>
    <lineage>
        <taxon>Bacteria</taxon>
        <taxon>Pseudomonadati</taxon>
        <taxon>Pseudomonadota</taxon>
        <taxon>Alphaproteobacteria</taxon>
        <taxon>Rickettsiales</taxon>
        <taxon>Anaplasmataceae</taxon>
        <taxon>Anaplasma</taxon>
    </lineage>
</organism>
<evidence type="ECO:0000256" key="4">
    <source>
        <dbReference type="ARBA" id="ARBA00022630"/>
    </source>
</evidence>
<dbReference type="InterPro" id="IPR002606">
    <property type="entry name" value="Riboflavin_kinase_bac"/>
</dbReference>
<dbReference type="InterPro" id="IPR023465">
    <property type="entry name" value="Riboflavin_kinase_dom_sf"/>
</dbReference>
<dbReference type="Proteomes" id="UP000500930">
    <property type="component" value="Chromosome"/>
</dbReference>
<keyword evidence="6 15" id="KW-0808">Transferase</keyword>
<evidence type="ECO:0000256" key="12">
    <source>
        <dbReference type="ARBA" id="ARBA00023268"/>
    </source>
</evidence>
<evidence type="ECO:0000256" key="1">
    <source>
        <dbReference type="ARBA" id="ARBA00002121"/>
    </source>
</evidence>
<comment type="pathway">
    <text evidence="3 15">Cofactor biosynthesis; FMN biosynthesis; FMN from riboflavin (ATP route): step 1/1.</text>
</comment>
<dbReference type="Pfam" id="PF01687">
    <property type="entry name" value="Flavokinase"/>
    <property type="match status" value="1"/>
</dbReference>
<keyword evidence="10 15" id="KW-0274">FAD</keyword>
<dbReference type="Pfam" id="PF06574">
    <property type="entry name" value="FAD_syn"/>
    <property type="match status" value="1"/>
</dbReference>
<dbReference type="GO" id="GO:0006747">
    <property type="term" value="P:FAD biosynthetic process"/>
    <property type="evidence" value="ECO:0007669"/>
    <property type="project" value="UniProtKB-UniRule"/>
</dbReference>
<evidence type="ECO:0000256" key="11">
    <source>
        <dbReference type="ARBA" id="ARBA00022840"/>
    </source>
</evidence>
<accession>A0A858PZ72</accession>
<dbReference type="PANTHER" id="PTHR22749:SF6">
    <property type="entry name" value="RIBOFLAVIN KINASE"/>
    <property type="match status" value="1"/>
</dbReference>
<gene>
    <name evidence="17" type="primary">ribF</name>
    <name evidence="17" type="ORF">ANPL_04165</name>
</gene>
<dbReference type="NCBIfam" id="TIGR00083">
    <property type="entry name" value="ribF"/>
    <property type="match status" value="1"/>
</dbReference>
<dbReference type="EMBL" id="CP046391">
    <property type="protein sequence ID" value="QJC27879.1"/>
    <property type="molecule type" value="Genomic_DNA"/>
</dbReference>
<evidence type="ECO:0000256" key="15">
    <source>
        <dbReference type="PIRNR" id="PIRNR004491"/>
    </source>
</evidence>
<keyword evidence="12" id="KW-0511">Multifunctional enzyme</keyword>
<evidence type="ECO:0000256" key="6">
    <source>
        <dbReference type="ARBA" id="ARBA00022679"/>
    </source>
</evidence>
<dbReference type="GO" id="GO:0008531">
    <property type="term" value="F:riboflavin kinase activity"/>
    <property type="evidence" value="ECO:0007669"/>
    <property type="project" value="UniProtKB-UniRule"/>
</dbReference>
<protein>
    <recommendedName>
        <fullName evidence="15">Riboflavin biosynthesis protein</fullName>
    </recommendedName>
    <domain>
        <recommendedName>
            <fullName evidence="15">Riboflavin kinase</fullName>
            <ecNumber evidence="15">2.7.1.26</ecNumber>
        </recommendedName>
        <alternativeName>
            <fullName evidence="15">Flavokinase</fullName>
        </alternativeName>
    </domain>
    <domain>
        <recommendedName>
            <fullName evidence="15">FMN adenylyltransferase</fullName>
            <ecNumber evidence="15">2.7.7.2</ecNumber>
        </recommendedName>
        <alternativeName>
            <fullName evidence="15">FAD pyrophosphorylase</fullName>
        </alternativeName>
        <alternativeName>
            <fullName evidence="15">FAD synthase</fullName>
        </alternativeName>
    </domain>
</protein>
<keyword evidence="8 15" id="KW-0547">Nucleotide-binding</keyword>
<evidence type="ECO:0000313" key="17">
    <source>
        <dbReference type="EMBL" id="QJC27879.1"/>
    </source>
</evidence>
<dbReference type="SUPFAM" id="SSF52374">
    <property type="entry name" value="Nucleotidylyl transferase"/>
    <property type="match status" value="1"/>
</dbReference>
<evidence type="ECO:0000256" key="7">
    <source>
        <dbReference type="ARBA" id="ARBA00022695"/>
    </source>
</evidence>
<dbReference type="KEGG" id="aplt:ANPL_04165"/>
<sequence>MELLHGCSCAKDVVLAFGNFDGVHKGHAHVFSEVKRVAAQQGLAAAVLTFQPHPAVFLKCRENFLLCDFEQKVQLISEHGMDYLCVADFDAEFSKMSPEQFIRDVLVKNCKVKYVVVGENCVFGHKCAGNLGLLRRYSGHCGYEVASVRQFVIDGGVCSSSAIRELLLMGDVERASKLLGRNHAVRGKVVRGCARGRTIGFPTLNLSLDNLVLPRKGVYKSRVSIDGGEWLQGVANVGARPTFSDGERTILEMHIFDFDEDLYGRSVTVELLGFVRPEQKFLGIEQLVAQIGRDISAVRGQLRT</sequence>
<evidence type="ECO:0000256" key="10">
    <source>
        <dbReference type="ARBA" id="ARBA00022827"/>
    </source>
</evidence>
<dbReference type="InterPro" id="IPR015864">
    <property type="entry name" value="FAD_synthase"/>
</dbReference>
<dbReference type="EC" id="2.7.7.2" evidence="15"/>
<keyword evidence="4 15" id="KW-0285">Flavoprotein</keyword>
<keyword evidence="7 15" id="KW-0548">Nucleotidyltransferase</keyword>
<dbReference type="PIRSF" id="PIRSF004491">
    <property type="entry name" value="FAD_Synth"/>
    <property type="match status" value="1"/>
</dbReference>